<gene>
    <name evidence="1" type="ORF">G2W53_041182</name>
</gene>
<dbReference type="EMBL" id="JAAIUW010000013">
    <property type="protein sequence ID" value="KAF7802071.1"/>
    <property type="molecule type" value="Genomic_DNA"/>
</dbReference>
<accession>A0A834W143</accession>
<reference evidence="1" key="1">
    <citation type="submission" date="2020-09" db="EMBL/GenBank/DDBJ databases">
        <title>Genome-Enabled Discovery of Anthraquinone Biosynthesis in Senna tora.</title>
        <authorList>
            <person name="Kang S.-H."/>
            <person name="Pandey R.P."/>
            <person name="Lee C.-M."/>
            <person name="Sim J.-S."/>
            <person name="Jeong J.-T."/>
            <person name="Choi B.-S."/>
            <person name="Jung M."/>
            <person name="Ginzburg D."/>
            <person name="Zhao K."/>
            <person name="Won S.Y."/>
            <person name="Oh T.-J."/>
            <person name="Yu Y."/>
            <person name="Kim N.-H."/>
            <person name="Lee O.R."/>
            <person name="Lee T.-H."/>
            <person name="Bashyal P."/>
            <person name="Kim T.-S."/>
            <person name="Lee W.-H."/>
            <person name="Kawkins C."/>
            <person name="Kim C.-K."/>
            <person name="Kim J.S."/>
            <person name="Ahn B.O."/>
            <person name="Rhee S.Y."/>
            <person name="Sohng J.K."/>
        </authorList>
    </citation>
    <scope>NUCLEOTIDE SEQUENCE</scope>
    <source>
        <tissue evidence="1">Leaf</tissue>
    </source>
</reference>
<sequence length="85" mass="9172">MKKLPAGEACYISLRDAMTSLGTSGSGSDSHSVYAISAIMIEMVLLLWAVSPRRLGVWTLQLMICACKKKLCKIKLTGKVSALPE</sequence>
<proteinExistence type="predicted"/>
<keyword evidence="2" id="KW-1185">Reference proteome</keyword>
<dbReference type="AlphaFoldDB" id="A0A834W143"/>
<organism evidence="1 2">
    <name type="scientific">Senna tora</name>
    <dbReference type="NCBI Taxonomy" id="362788"/>
    <lineage>
        <taxon>Eukaryota</taxon>
        <taxon>Viridiplantae</taxon>
        <taxon>Streptophyta</taxon>
        <taxon>Embryophyta</taxon>
        <taxon>Tracheophyta</taxon>
        <taxon>Spermatophyta</taxon>
        <taxon>Magnoliopsida</taxon>
        <taxon>eudicotyledons</taxon>
        <taxon>Gunneridae</taxon>
        <taxon>Pentapetalae</taxon>
        <taxon>rosids</taxon>
        <taxon>fabids</taxon>
        <taxon>Fabales</taxon>
        <taxon>Fabaceae</taxon>
        <taxon>Caesalpinioideae</taxon>
        <taxon>Cassia clade</taxon>
        <taxon>Senna</taxon>
    </lineage>
</organism>
<evidence type="ECO:0000313" key="1">
    <source>
        <dbReference type="EMBL" id="KAF7802071.1"/>
    </source>
</evidence>
<dbReference type="Proteomes" id="UP000634136">
    <property type="component" value="Unassembled WGS sequence"/>
</dbReference>
<name>A0A834W143_9FABA</name>
<comment type="caution">
    <text evidence="1">The sequence shown here is derived from an EMBL/GenBank/DDBJ whole genome shotgun (WGS) entry which is preliminary data.</text>
</comment>
<protein>
    <submittedName>
        <fullName evidence="1">Uncharacterized protein</fullName>
    </submittedName>
</protein>
<evidence type="ECO:0000313" key="2">
    <source>
        <dbReference type="Proteomes" id="UP000634136"/>
    </source>
</evidence>